<evidence type="ECO:0000256" key="2">
    <source>
        <dbReference type="PROSITE-ProRule" id="PRU00339"/>
    </source>
</evidence>
<accession>A0AAN7RDW9</accession>
<dbReference type="InterPro" id="IPR011333">
    <property type="entry name" value="SKP1/BTB/POZ_sf"/>
</dbReference>
<dbReference type="SUPFAM" id="SSF54695">
    <property type="entry name" value="POZ domain"/>
    <property type="match status" value="1"/>
</dbReference>
<protein>
    <recommendedName>
        <fullName evidence="5">BTB domain-containing protein</fullName>
    </recommendedName>
</protein>
<feature type="region of interest" description="Disordered" evidence="4">
    <location>
        <begin position="984"/>
        <end position="1004"/>
    </location>
</feature>
<dbReference type="SUPFAM" id="SSF48452">
    <property type="entry name" value="TPR-like"/>
    <property type="match status" value="3"/>
</dbReference>
<dbReference type="PANTHER" id="PTHR44203:SF8">
    <property type="entry name" value="ETHYLENE-OVERPRODUCTION PROTEIN 1"/>
    <property type="match status" value="1"/>
</dbReference>
<dbReference type="InterPro" id="IPR019734">
    <property type="entry name" value="TPR_rpt"/>
</dbReference>
<dbReference type="SMART" id="SM00028">
    <property type="entry name" value="TPR"/>
    <property type="match status" value="3"/>
</dbReference>
<dbReference type="InterPro" id="IPR044631">
    <property type="entry name" value="ETO1-like"/>
</dbReference>
<comment type="pathway">
    <text evidence="1">Protein modification; protein ubiquitination.</text>
</comment>
<dbReference type="SMART" id="SM00225">
    <property type="entry name" value="BTB"/>
    <property type="match status" value="1"/>
</dbReference>
<reference evidence="6 7" key="1">
    <citation type="journal article" date="2023" name="Hortic Res">
        <title>Pangenome of water caltrop reveals structural variations and asymmetric subgenome divergence after allopolyploidization.</title>
        <authorList>
            <person name="Zhang X."/>
            <person name="Chen Y."/>
            <person name="Wang L."/>
            <person name="Yuan Y."/>
            <person name="Fang M."/>
            <person name="Shi L."/>
            <person name="Lu R."/>
            <person name="Comes H.P."/>
            <person name="Ma Y."/>
            <person name="Chen Y."/>
            <person name="Huang G."/>
            <person name="Zhou Y."/>
            <person name="Zheng Z."/>
            <person name="Qiu Y."/>
        </authorList>
    </citation>
    <scope>NUCLEOTIDE SEQUENCE [LARGE SCALE GENOMIC DNA]</scope>
    <source>
        <strain evidence="6">F231</strain>
    </source>
</reference>
<keyword evidence="3" id="KW-0175">Coiled coil</keyword>
<feature type="coiled-coil region" evidence="3">
    <location>
        <begin position="809"/>
        <end position="836"/>
    </location>
</feature>
<keyword evidence="7" id="KW-1185">Reference proteome</keyword>
<evidence type="ECO:0000313" key="6">
    <source>
        <dbReference type="EMBL" id="KAK4796036.1"/>
    </source>
</evidence>
<keyword evidence="2" id="KW-0802">TPR repeat</keyword>
<evidence type="ECO:0000256" key="1">
    <source>
        <dbReference type="ARBA" id="ARBA00004906"/>
    </source>
</evidence>
<dbReference type="PROSITE" id="PS50005">
    <property type="entry name" value="TPR"/>
    <property type="match status" value="1"/>
</dbReference>
<dbReference type="GO" id="GO:0010105">
    <property type="term" value="P:negative regulation of ethylene-activated signaling pathway"/>
    <property type="evidence" value="ECO:0007669"/>
    <property type="project" value="InterPro"/>
</dbReference>
<dbReference type="Gene3D" id="3.30.710.10">
    <property type="entry name" value="Potassium Channel Kv1.1, Chain A"/>
    <property type="match status" value="1"/>
</dbReference>
<feature type="repeat" description="TPR" evidence="2">
    <location>
        <begin position="764"/>
        <end position="797"/>
    </location>
</feature>
<sequence>MDELSTIQHNLFSTMRCVNIVDGCKGPQIYALNSETTASIYSMGEKLFQHLQDHLRSNSIISKSTRSYEPPPAQSPHLLAETLLSCGLPGSDHLEPQIEPCLKSIDFVETLAAAYRHVESCPPFEKSGAYLKQCAFFMGFPDPKMFRRSLRSARQHAVDVHTKVVLSSWLRFQRREDELIGTSSMDCCGRNIECPRANLVAGYNPEMAYASCMCSRPPMEDDEEYDVTMGNAEFSTSEEYDIHNDMSFCIGDEEVRCTRFKIAAWSRPFKAMLYGDFRESRREKINFSHNGVSVNAMKAAEIFSRTRRLAAFDPSTVLELLSFANRFCCVEMKSACDSYLATLVATLEDAMILIEYGLAETAYLLVAACLQVILRELPWSMQSPNVMRFFCSPEAREKLAAAGHSSFTLYYLLSHILMENDVRSNMTVMLLERLMECAEDPWQKQLAYHQLGVVMMEREEYKDAQHWFEAAVEAGHLYSLTGVARAKYKRGHKYSAFKLMNSLISDHPPAAAGWTYQERSVYCVGHEKMADLEAATSLDPTLLYPYKYRSVMMLEEGNIGAAISEINKIVGFMASSDCLELRAWFPIALEDYDAALRDIRAMLWLEPNYKIFHGRLHGDQLLEPHAQQWSQADCWMQLYERWSSVDDIGSLAVVHHMVEKDPGKSLLRFRQSLLLLRLNCQKTAMHCLRLARNYSDFEHERLVYEGWILYDTGHRDEALAKAEESISHSRLTSSRHSDLDTSASCVIQLLEEALRCPSDGLRKGQALNNLGIIYVDSEKLDKAADCYTNALNIKHTRAHQGLARVYHLKNQTKAAYDEMSKLIEKAQNNASAYEKRSEYCDRDMAKSDLNIATQLDPLRTYPYRYRAAVLMDDHKEAEAIAELTRAIAFKPDMQLLYLRAAFYDSMGDLASTVRDCEAVLCLEPEHNQALELRRMSQGQTNFRYSAAVRCNPSTVTLSQFTDQIRHLSCSELAVSLGRLIGRGGGGGEEAGKKKKPSSRLGVVI</sequence>
<name>A0AAN7RDW9_TRANT</name>
<proteinExistence type="predicted"/>
<evidence type="ECO:0000256" key="3">
    <source>
        <dbReference type="SAM" id="Coils"/>
    </source>
</evidence>
<dbReference type="AlphaFoldDB" id="A0AAN7RDW9"/>
<evidence type="ECO:0000259" key="5">
    <source>
        <dbReference type="SMART" id="SM00225"/>
    </source>
</evidence>
<comment type="caution">
    <text evidence="6">The sequence shown here is derived from an EMBL/GenBank/DDBJ whole genome shotgun (WGS) entry which is preliminary data.</text>
</comment>
<dbReference type="PANTHER" id="PTHR44203">
    <property type="entry name" value="ETO1-RELATED"/>
    <property type="match status" value="1"/>
</dbReference>
<dbReference type="Gene3D" id="1.25.40.10">
    <property type="entry name" value="Tetratricopeptide repeat domain"/>
    <property type="match status" value="3"/>
</dbReference>
<evidence type="ECO:0000313" key="7">
    <source>
        <dbReference type="Proteomes" id="UP001346149"/>
    </source>
</evidence>
<dbReference type="EMBL" id="JAXQNO010000006">
    <property type="protein sequence ID" value="KAK4796036.1"/>
    <property type="molecule type" value="Genomic_DNA"/>
</dbReference>
<gene>
    <name evidence="6" type="ORF">SAY86_028362</name>
</gene>
<organism evidence="6 7">
    <name type="scientific">Trapa natans</name>
    <name type="common">Water chestnut</name>
    <dbReference type="NCBI Taxonomy" id="22666"/>
    <lineage>
        <taxon>Eukaryota</taxon>
        <taxon>Viridiplantae</taxon>
        <taxon>Streptophyta</taxon>
        <taxon>Embryophyta</taxon>
        <taxon>Tracheophyta</taxon>
        <taxon>Spermatophyta</taxon>
        <taxon>Magnoliopsida</taxon>
        <taxon>eudicotyledons</taxon>
        <taxon>Gunneridae</taxon>
        <taxon>Pentapetalae</taxon>
        <taxon>rosids</taxon>
        <taxon>malvids</taxon>
        <taxon>Myrtales</taxon>
        <taxon>Lythraceae</taxon>
        <taxon>Trapa</taxon>
    </lineage>
</organism>
<dbReference type="Proteomes" id="UP001346149">
    <property type="component" value="Unassembled WGS sequence"/>
</dbReference>
<feature type="domain" description="BTB" evidence="5">
    <location>
        <begin position="244"/>
        <end position="344"/>
    </location>
</feature>
<evidence type="ECO:0000256" key="4">
    <source>
        <dbReference type="SAM" id="MobiDB-lite"/>
    </source>
</evidence>
<dbReference type="InterPro" id="IPR000210">
    <property type="entry name" value="BTB/POZ_dom"/>
</dbReference>
<dbReference type="InterPro" id="IPR011990">
    <property type="entry name" value="TPR-like_helical_dom_sf"/>
</dbReference>